<proteinExistence type="predicted"/>
<dbReference type="Proteomes" id="UP000054166">
    <property type="component" value="Unassembled WGS sequence"/>
</dbReference>
<name>A0A0C3CRC2_PILCF</name>
<accession>A0A0C3CRC2</accession>
<reference evidence="2" key="2">
    <citation type="submission" date="2015-01" db="EMBL/GenBank/DDBJ databases">
        <title>Evolutionary Origins and Diversification of the Mycorrhizal Mutualists.</title>
        <authorList>
            <consortium name="DOE Joint Genome Institute"/>
            <consortium name="Mycorrhizal Genomics Consortium"/>
            <person name="Kohler A."/>
            <person name="Kuo A."/>
            <person name="Nagy L.G."/>
            <person name="Floudas D."/>
            <person name="Copeland A."/>
            <person name="Barry K.W."/>
            <person name="Cichocki N."/>
            <person name="Veneault-Fourrey C."/>
            <person name="LaButti K."/>
            <person name="Lindquist E.A."/>
            <person name="Lipzen A."/>
            <person name="Lundell T."/>
            <person name="Morin E."/>
            <person name="Murat C."/>
            <person name="Riley R."/>
            <person name="Ohm R."/>
            <person name="Sun H."/>
            <person name="Tunlid A."/>
            <person name="Henrissat B."/>
            <person name="Grigoriev I.V."/>
            <person name="Hibbett D.S."/>
            <person name="Martin F."/>
        </authorList>
    </citation>
    <scope>NUCLEOTIDE SEQUENCE [LARGE SCALE GENOMIC DNA]</scope>
    <source>
        <strain evidence="2">F 1598</strain>
    </source>
</reference>
<sequence>MDELTEWSANKKNESRGVVDLGSGNPVGLGRSCSCNFDPPGKKPPELTAFPCQRTAFVMSVWYSSPSSYVLNVFYPLKPSQTIHITFHFY</sequence>
<gene>
    <name evidence="1" type="ORF">PILCRDRAFT_810215</name>
</gene>
<dbReference type="AlphaFoldDB" id="A0A0C3CRC2"/>
<evidence type="ECO:0000313" key="2">
    <source>
        <dbReference type="Proteomes" id="UP000054166"/>
    </source>
</evidence>
<evidence type="ECO:0000313" key="1">
    <source>
        <dbReference type="EMBL" id="KIM92202.1"/>
    </source>
</evidence>
<protein>
    <submittedName>
        <fullName evidence="1">Uncharacterized protein</fullName>
    </submittedName>
</protein>
<dbReference type="HOGENOM" id="CLU_2441629_0_0_1"/>
<dbReference type="InParanoid" id="A0A0C3CRC2"/>
<dbReference type="EMBL" id="KN832970">
    <property type="protein sequence ID" value="KIM92202.1"/>
    <property type="molecule type" value="Genomic_DNA"/>
</dbReference>
<organism evidence="1 2">
    <name type="scientific">Piloderma croceum (strain F 1598)</name>
    <dbReference type="NCBI Taxonomy" id="765440"/>
    <lineage>
        <taxon>Eukaryota</taxon>
        <taxon>Fungi</taxon>
        <taxon>Dikarya</taxon>
        <taxon>Basidiomycota</taxon>
        <taxon>Agaricomycotina</taxon>
        <taxon>Agaricomycetes</taxon>
        <taxon>Agaricomycetidae</taxon>
        <taxon>Atheliales</taxon>
        <taxon>Atheliaceae</taxon>
        <taxon>Piloderma</taxon>
    </lineage>
</organism>
<keyword evidence="2" id="KW-1185">Reference proteome</keyword>
<reference evidence="1 2" key="1">
    <citation type="submission" date="2014-04" db="EMBL/GenBank/DDBJ databases">
        <authorList>
            <consortium name="DOE Joint Genome Institute"/>
            <person name="Kuo A."/>
            <person name="Tarkka M."/>
            <person name="Buscot F."/>
            <person name="Kohler A."/>
            <person name="Nagy L.G."/>
            <person name="Floudas D."/>
            <person name="Copeland A."/>
            <person name="Barry K.W."/>
            <person name="Cichocki N."/>
            <person name="Veneault-Fourrey C."/>
            <person name="LaButti K."/>
            <person name="Lindquist E.A."/>
            <person name="Lipzen A."/>
            <person name="Lundell T."/>
            <person name="Morin E."/>
            <person name="Murat C."/>
            <person name="Sun H."/>
            <person name="Tunlid A."/>
            <person name="Henrissat B."/>
            <person name="Grigoriev I.V."/>
            <person name="Hibbett D.S."/>
            <person name="Martin F."/>
            <person name="Nordberg H.P."/>
            <person name="Cantor M.N."/>
            <person name="Hua S.X."/>
        </authorList>
    </citation>
    <scope>NUCLEOTIDE SEQUENCE [LARGE SCALE GENOMIC DNA]</scope>
    <source>
        <strain evidence="1 2">F 1598</strain>
    </source>
</reference>